<accession>A0A6D2KWL4</accession>
<feature type="compositionally biased region" description="Basic and acidic residues" evidence="1">
    <location>
        <begin position="1"/>
        <end position="11"/>
    </location>
</feature>
<gene>
    <name evidence="2" type="ORF">MERR_LOCUS38946</name>
</gene>
<protein>
    <submittedName>
        <fullName evidence="2">Uncharacterized protein</fullName>
    </submittedName>
</protein>
<reference evidence="2" key="1">
    <citation type="submission" date="2020-01" db="EMBL/GenBank/DDBJ databases">
        <authorList>
            <person name="Mishra B."/>
        </authorList>
    </citation>
    <scope>NUCLEOTIDE SEQUENCE [LARGE SCALE GENOMIC DNA]</scope>
</reference>
<dbReference type="EMBL" id="CACVBM020001487">
    <property type="protein sequence ID" value="CAA7051711.1"/>
    <property type="molecule type" value="Genomic_DNA"/>
</dbReference>
<evidence type="ECO:0000256" key="1">
    <source>
        <dbReference type="SAM" id="MobiDB-lite"/>
    </source>
</evidence>
<sequence length="130" mass="14569">MPSRHQEESAKLTRNLMSIRAKDQRERKLAPSQSLRSVGKRYGEGAHTGYPKLDKVSFPGIGGGSSLRSRNGYQTRTGEEVEPVAVMMAYMLREMTLVEERDNYPFDKFTHERIAGVPEQEVPGIAVSTV</sequence>
<dbReference type="OrthoDB" id="1107842at2759"/>
<dbReference type="AlphaFoldDB" id="A0A6D2KWL4"/>
<feature type="compositionally biased region" description="Polar residues" evidence="1">
    <location>
        <begin position="66"/>
        <end position="76"/>
    </location>
</feature>
<evidence type="ECO:0000313" key="2">
    <source>
        <dbReference type="EMBL" id="CAA7051711.1"/>
    </source>
</evidence>
<proteinExistence type="predicted"/>
<feature type="region of interest" description="Disordered" evidence="1">
    <location>
        <begin position="1"/>
        <end position="76"/>
    </location>
</feature>
<comment type="caution">
    <text evidence="2">The sequence shown here is derived from an EMBL/GenBank/DDBJ whole genome shotgun (WGS) entry which is preliminary data.</text>
</comment>
<organism evidence="2 3">
    <name type="scientific">Microthlaspi erraticum</name>
    <dbReference type="NCBI Taxonomy" id="1685480"/>
    <lineage>
        <taxon>Eukaryota</taxon>
        <taxon>Viridiplantae</taxon>
        <taxon>Streptophyta</taxon>
        <taxon>Embryophyta</taxon>
        <taxon>Tracheophyta</taxon>
        <taxon>Spermatophyta</taxon>
        <taxon>Magnoliopsida</taxon>
        <taxon>eudicotyledons</taxon>
        <taxon>Gunneridae</taxon>
        <taxon>Pentapetalae</taxon>
        <taxon>rosids</taxon>
        <taxon>malvids</taxon>
        <taxon>Brassicales</taxon>
        <taxon>Brassicaceae</taxon>
        <taxon>Coluteocarpeae</taxon>
        <taxon>Microthlaspi</taxon>
    </lineage>
</organism>
<dbReference type="Proteomes" id="UP000467841">
    <property type="component" value="Unassembled WGS sequence"/>
</dbReference>
<evidence type="ECO:0000313" key="3">
    <source>
        <dbReference type="Proteomes" id="UP000467841"/>
    </source>
</evidence>
<keyword evidence="3" id="KW-1185">Reference proteome</keyword>
<name>A0A6D2KWL4_9BRAS</name>
<feature type="compositionally biased region" description="Basic and acidic residues" evidence="1">
    <location>
        <begin position="20"/>
        <end position="29"/>
    </location>
</feature>